<dbReference type="FunFam" id="3.40.50.300:FF:003510">
    <property type="entry name" value="Dynein heavy chain, cytosolic, putative"/>
    <property type="match status" value="1"/>
</dbReference>
<dbReference type="GO" id="GO:0045505">
    <property type="term" value="F:dynein intermediate chain binding"/>
    <property type="evidence" value="ECO:0007669"/>
    <property type="project" value="InterPro"/>
</dbReference>
<dbReference type="PANTHER" id="PTHR22878">
    <property type="entry name" value="DYNEIN HEAVY CHAIN 6, AXONEMAL-LIKE-RELATED"/>
    <property type="match status" value="1"/>
</dbReference>
<protein>
    <recommendedName>
        <fullName evidence="1">Dynein heavy chain AAA module D4 domain-containing protein</fullName>
    </recommendedName>
</protein>
<reference evidence="2 3" key="1">
    <citation type="submission" date="2020-02" db="EMBL/GenBank/DDBJ databases">
        <title>Draft genome sequence of Haematococcus lacustris strain NIES-144.</title>
        <authorList>
            <person name="Morimoto D."/>
            <person name="Nakagawa S."/>
            <person name="Yoshida T."/>
            <person name="Sawayama S."/>
        </authorList>
    </citation>
    <scope>NUCLEOTIDE SEQUENCE [LARGE SCALE GENOMIC DNA]</scope>
    <source>
        <strain evidence="2 3">NIES-144</strain>
    </source>
</reference>
<dbReference type="Proteomes" id="UP000485058">
    <property type="component" value="Unassembled WGS sequence"/>
</dbReference>
<dbReference type="Gene3D" id="3.40.50.300">
    <property type="entry name" value="P-loop containing nucleotide triphosphate hydrolases"/>
    <property type="match status" value="1"/>
</dbReference>
<dbReference type="AlphaFoldDB" id="A0A699ZC66"/>
<gene>
    <name evidence="2" type="ORF">HaLaN_12920</name>
</gene>
<dbReference type="InterPro" id="IPR026983">
    <property type="entry name" value="DHC"/>
</dbReference>
<comment type="caution">
    <text evidence="2">The sequence shown here is derived from an EMBL/GenBank/DDBJ whole genome shotgun (WGS) entry which is preliminary data.</text>
</comment>
<accession>A0A699ZC66</accession>
<evidence type="ECO:0000313" key="2">
    <source>
        <dbReference type="EMBL" id="GFH16494.1"/>
    </source>
</evidence>
<dbReference type="Pfam" id="PF12780">
    <property type="entry name" value="AAA_8"/>
    <property type="match status" value="1"/>
</dbReference>
<name>A0A699ZC66_HAELA</name>
<dbReference type="SUPFAM" id="SSF52540">
    <property type="entry name" value="P-loop containing nucleoside triphosphate hydrolases"/>
    <property type="match status" value="1"/>
</dbReference>
<dbReference type="GO" id="GO:0051959">
    <property type="term" value="F:dynein light intermediate chain binding"/>
    <property type="evidence" value="ECO:0007669"/>
    <property type="project" value="InterPro"/>
</dbReference>
<dbReference type="EMBL" id="BLLF01001005">
    <property type="protein sequence ID" value="GFH16494.1"/>
    <property type="molecule type" value="Genomic_DNA"/>
</dbReference>
<keyword evidence="3" id="KW-1185">Reference proteome</keyword>
<proteinExistence type="predicted"/>
<dbReference type="GO" id="GO:0007018">
    <property type="term" value="P:microtubule-based movement"/>
    <property type="evidence" value="ECO:0007669"/>
    <property type="project" value="InterPro"/>
</dbReference>
<sequence length="125" mass="13886">MLNSGEVPGMFAQDEKDRVCSDIREWVIAQGLTPTKEVCYSSFISRVRNNLHIVLAMSPVGEAFRARCRQFPSLINCCTIDWFSQWPEDALLLVSRKFLAGTDLGNDEVCSGQASQAVPPHCLPP</sequence>
<dbReference type="InterPro" id="IPR027417">
    <property type="entry name" value="P-loop_NTPase"/>
</dbReference>
<organism evidence="2 3">
    <name type="scientific">Haematococcus lacustris</name>
    <name type="common">Green alga</name>
    <name type="synonym">Haematococcus pluvialis</name>
    <dbReference type="NCBI Taxonomy" id="44745"/>
    <lineage>
        <taxon>Eukaryota</taxon>
        <taxon>Viridiplantae</taxon>
        <taxon>Chlorophyta</taxon>
        <taxon>core chlorophytes</taxon>
        <taxon>Chlorophyceae</taxon>
        <taxon>CS clade</taxon>
        <taxon>Chlamydomonadales</taxon>
        <taxon>Haematococcaceae</taxon>
        <taxon>Haematococcus</taxon>
    </lineage>
</organism>
<dbReference type="InterPro" id="IPR024317">
    <property type="entry name" value="Dynein_heavy_chain_D4_dom"/>
</dbReference>
<evidence type="ECO:0000259" key="1">
    <source>
        <dbReference type="Pfam" id="PF12780"/>
    </source>
</evidence>
<dbReference type="GO" id="GO:0030286">
    <property type="term" value="C:dynein complex"/>
    <property type="evidence" value="ECO:0007669"/>
    <property type="project" value="InterPro"/>
</dbReference>
<feature type="domain" description="Dynein heavy chain AAA module D4" evidence="1">
    <location>
        <begin position="1"/>
        <end position="103"/>
    </location>
</feature>
<feature type="non-terminal residue" evidence="2">
    <location>
        <position position="125"/>
    </location>
</feature>
<evidence type="ECO:0000313" key="3">
    <source>
        <dbReference type="Proteomes" id="UP000485058"/>
    </source>
</evidence>